<feature type="region of interest" description="Disordered" evidence="1">
    <location>
        <begin position="205"/>
        <end position="224"/>
    </location>
</feature>
<dbReference type="AlphaFoldDB" id="R7Q692"/>
<organism evidence="2 3">
    <name type="scientific">Chondrus crispus</name>
    <name type="common">Carrageen Irish moss</name>
    <name type="synonym">Polymorpha crispa</name>
    <dbReference type="NCBI Taxonomy" id="2769"/>
    <lineage>
        <taxon>Eukaryota</taxon>
        <taxon>Rhodophyta</taxon>
        <taxon>Florideophyceae</taxon>
        <taxon>Rhodymeniophycidae</taxon>
        <taxon>Gigartinales</taxon>
        <taxon>Gigartinaceae</taxon>
        <taxon>Chondrus</taxon>
    </lineage>
</organism>
<accession>R7Q692</accession>
<dbReference type="KEGG" id="ccp:CHC_T00001093001"/>
<evidence type="ECO:0000313" key="3">
    <source>
        <dbReference type="Proteomes" id="UP000012073"/>
    </source>
</evidence>
<sequence length="264" mass="28773">MAPSSSSKPAHRSSSARSSSRPKPKSSSSSHHRQASTRPSASQSFHRSSSSSPSSEFRPVMGGPSTLSTPLNRNPFRPANFERLSYDQVVAAEKAARAAGIHVPKPASASRSGSGIILRGPEDHSASASASSSSRARAPKSQPIPIPSRRHREPVERPMRARGGGTYSMPGAAAARSKEHDSGHPKWTYYNPYSAQTDFIGVPESMTEEDMRPKTYSKKSSKLQRIPIPLKEGFVPPHILAHQGRKKEMARSLEKQTIPTRWFE</sequence>
<protein>
    <submittedName>
        <fullName evidence="2">Uncharacterized protein</fullName>
    </submittedName>
</protein>
<name>R7Q692_CHOCR</name>
<gene>
    <name evidence="2" type="ORF">CHC_T00001093001</name>
</gene>
<evidence type="ECO:0000256" key="1">
    <source>
        <dbReference type="SAM" id="MobiDB-lite"/>
    </source>
</evidence>
<dbReference type="GeneID" id="17320429"/>
<dbReference type="RefSeq" id="XP_005712712.1">
    <property type="nucleotide sequence ID" value="XM_005712655.1"/>
</dbReference>
<proteinExistence type="predicted"/>
<feature type="compositionally biased region" description="Basic residues" evidence="1">
    <location>
        <begin position="20"/>
        <end position="35"/>
    </location>
</feature>
<feature type="region of interest" description="Disordered" evidence="1">
    <location>
        <begin position="1"/>
        <end position="78"/>
    </location>
</feature>
<reference evidence="3" key="1">
    <citation type="journal article" date="2013" name="Proc. Natl. Acad. Sci. U.S.A.">
        <title>Genome structure and metabolic features in the red seaweed Chondrus crispus shed light on evolution of the Archaeplastida.</title>
        <authorList>
            <person name="Collen J."/>
            <person name="Porcel B."/>
            <person name="Carre W."/>
            <person name="Ball S.G."/>
            <person name="Chaparro C."/>
            <person name="Tonon T."/>
            <person name="Barbeyron T."/>
            <person name="Michel G."/>
            <person name="Noel B."/>
            <person name="Valentin K."/>
            <person name="Elias M."/>
            <person name="Artiguenave F."/>
            <person name="Arun A."/>
            <person name="Aury J.M."/>
            <person name="Barbosa-Neto J.F."/>
            <person name="Bothwell J.H."/>
            <person name="Bouget F.Y."/>
            <person name="Brillet L."/>
            <person name="Cabello-Hurtado F."/>
            <person name="Capella-Gutierrez S."/>
            <person name="Charrier B."/>
            <person name="Cladiere L."/>
            <person name="Cock J.M."/>
            <person name="Coelho S.M."/>
            <person name="Colleoni C."/>
            <person name="Czjzek M."/>
            <person name="Da Silva C."/>
            <person name="Delage L."/>
            <person name="Denoeud F."/>
            <person name="Deschamps P."/>
            <person name="Dittami S.M."/>
            <person name="Gabaldon T."/>
            <person name="Gachon C.M."/>
            <person name="Groisillier A."/>
            <person name="Herve C."/>
            <person name="Jabbari K."/>
            <person name="Katinka M."/>
            <person name="Kloareg B."/>
            <person name="Kowalczyk N."/>
            <person name="Labadie K."/>
            <person name="Leblanc C."/>
            <person name="Lopez P.J."/>
            <person name="McLachlan D.H."/>
            <person name="Meslet-Cladiere L."/>
            <person name="Moustafa A."/>
            <person name="Nehr Z."/>
            <person name="Nyvall Collen P."/>
            <person name="Panaud O."/>
            <person name="Partensky F."/>
            <person name="Poulain J."/>
            <person name="Rensing S.A."/>
            <person name="Rousvoal S."/>
            <person name="Samson G."/>
            <person name="Symeonidi A."/>
            <person name="Weissenbach J."/>
            <person name="Zambounis A."/>
            <person name="Wincker P."/>
            <person name="Boyen C."/>
        </authorList>
    </citation>
    <scope>NUCLEOTIDE SEQUENCE [LARGE SCALE GENOMIC DNA]</scope>
    <source>
        <strain evidence="3">cv. Stackhouse</strain>
    </source>
</reference>
<dbReference type="Proteomes" id="UP000012073">
    <property type="component" value="Unassembled WGS sequence"/>
</dbReference>
<feature type="compositionally biased region" description="Low complexity" evidence="1">
    <location>
        <begin position="40"/>
        <end position="55"/>
    </location>
</feature>
<feature type="compositionally biased region" description="Low complexity" evidence="1">
    <location>
        <begin position="126"/>
        <end position="136"/>
    </location>
</feature>
<dbReference type="EMBL" id="HG001600">
    <property type="protein sequence ID" value="CDF32911.1"/>
    <property type="molecule type" value="Genomic_DNA"/>
</dbReference>
<dbReference type="Gramene" id="CDF32911">
    <property type="protein sequence ID" value="CDF32911"/>
    <property type="gene ID" value="CHC_T00001093001"/>
</dbReference>
<feature type="compositionally biased region" description="Low complexity" evidence="1">
    <location>
        <begin position="1"/>
        <end position="19"/>
    </location>
</feature>
<feature type="compositionally biased region" description="Polar residues" evidence="1">
    <location>
        <begin position="255"/>
        <end position="264"/>
    </location>
</feature>
<feature type="region of interest" description="Disordered" evidence="1">
    <location>
        <begin position="245"/>
        <end position="264"/>
    </location>
</feature>
<keyword evidence="3" id="KW-1185">Reference proteome</keyword>
<feature type="region of interest" description="Disordered" evidence="1">
    <location>
        <begin position="94"/>
        <end position="186"/>
    </location>
</feature>
<evidence type="ECO:0000313" key="2">
    <source>
        <dbReference type="EMBL" id="CDF32911.1"/>
    </source>
</evidence>